<dbReference type="RefSeq" id="WP_284919103.1">
    <property type="nucleotide sequence ID" value="NZ_CP126980.1"/>
</dbReference>
<name>A0ABY8WLJ8_9ACTN</name>
<dbReference type="EMBL" id="CP126980">
    <property type="protein sequence ID" value="WIM97707.1"/>
    <property type="molecule type" value="Genomic_DNA"/>
</dbReference>
<keyword evidence="2" id="KW-1185">Reference proteome</keyword>
<accession>A0ABY8WLJ8</accession>
<evidence type="ECO:0000313" key="2">
    <source>
        <dbReference type="Proteomes" id="UP001240150"/>
    </source>
</evidence>
<proteinExistence type="predicted"/>
<gene>
    <name evidence="1" type="ORF">ACTOB_001255</name>
</gene>
<sequence length="137" mass="15750">MFVTYSPEDGDQQRWEFNPDRVRQSKAEMIEKRYGANWDQFRAGVQSGDSRARRVLLWHLMSMEHPAMRIEDVPDFCMGELKVEHSRGELVMLRDRLAKANIPESDREQMLTALDIEITDAMASEADEGKATSNSAD</sequence>
<protein>
    <submittedName>
        <fullName evidence="1">Uncharacterized protein</fullName>
    </submittedName>
</protein>
<reference evidence="1 2" key="1">
    <citation type="submission" date="2023-06" db="EMBL/GenBank/DDBJ databases">
        <authorList>
            <person name="Yushchuk O."/>
            <person name="Binda E."/>
            <person name="Ruckert-Reed C."/>
            <person name="Fedorenko V."/>
            <person name="Kalinowski J."/>
            <person name="Marinelli F."/>
        </authorList>
    </citation>
    <scope>NUCLEOTIDE SEQUENCE [LARGE SCALE GENOMIC DNA]</scope>
    <source>
        <strain evidence="1 2">NRRL 3884</strain>
    </source>
</reference>
<evidence type="ECO:0000313" key="1">
    <source>
        <dbReference type="EMBL" id="WIM97707.1"/>
    </source>
</evidence>
<dbReference type="Proteomes" id="UP001240150">
    <property type="component" value="Chromosome"/>
</dbReference>
<organism evidence="1 2">
    <name type="scientific">Actinoplanes oblitus</name>
    <dbReference type="NCBI Taxonomy" id="3040509"/>
    <lineage>
        <taxon>Bacteria</taxon>
        <taxon>Bacillati</taxon>
        <taxon>Actinomycetota</taxon>
        <taxon>Actinomycetes</taxon>
        <taxon>Micromonosporales</taxon>
        <taxon>Micromonosporaceae</taxon>
        <taxon>Actinoplanes</taxon>
    </lineage>
</organism>